<proteinExistence type="predicted"/>
<organism evidence="1 2">
    <name type="scientific">Panicum virgatum</name>
    <name type="common">Blackwell switchgrass</name>
    <dbReference type="NCBI Taxonomy" id="38727"/>
    <lineage>
        <taxon>Eukaryota</taxon>
        <taxon>Viridiplantae</taxon>
        <taxon>Streptophyta</taxon>
        <taxon>Embryophyta</taxon>
        <taxon>Tracheophyta</taxon>
        <taxon>Spermatophyta</taxon>
        <taxon>Magnoliopsida</taxon>
        <taxon>Liliopsida</taxon>
        <taxon>Poales</taxon>
        <taxon>Poaceae</taxon>
        <taxon>PACMAD clade</taxon>
        <taxon>Panicoideae</taxon>
        <taxon>Panicodae</taxon>
        <taxon>Paniceae</taxon>
        <taxon>Panicinae</taxon>
        <taxon>Panicum</taxon>
        <taxon>Panicum sect. Hiantes</taxon>
    </lineage>
</organism>
<sequence length="101" mass="10501">MRTISGVLTWLPTLPGRWVSPHAWRAGSGSASHGLGSVSCSGFFSERSLCLPTAPVASDVSLEPRTESALAGSSPAKLAQPNRLLLSSRSRSCASFGLGIF</sequence>
<dbReference type="AlphaFoldDB" id="A0A8T0XUL0"/>
<name>A0A8T0XUL0_PANVG</name>
<protein>
    <submittedName>
        <fullName evidence="1">Uncharacterized protein</fullName>
    </submittedName>
</protein>
<keyword evidence="2" id="KW-1185">Reference proteome</keyword>
<evidence type="ECO:0000313" key="2">
    <source>
        <dbReference type="Proteomes" id="UP000823388"/>
    </source>
</evidence>
<dbReference type="EMBL" id="CM029037">
    <property type="protein sequence ID" value="KAG2662705.1"/>
    <property type="molecule type" value="Genomic_DNA"/>
</dbReference>
<dbReference type="Proteomes" id="UP000823388">
    <property type="component" value="Chromosome 1K"/>
</dbReference>
<gene>
    <name evidence="1" type="ORF">PVAP13_1KG551450</name>
</gene>
<comment type="caution">
    <text evidence="1">The sequence shown here is derived from an EMBL/GenBank/DDBJ whole genome shotgun (WGS) entry which is preliminary data.</text>
</comment>
<evidence type="ECO:0000313" key="1">
    <source>
        <dbReference type="EMBL" id="KAG2662705.1"/>
    </source>
</evidence>
<reference evidence="1" key="1">
    <citation type="submission" date="2020-05" db="EMBL/GenBank/DDBJ databases">
        <title>WGS assembly of Panicum virgatum.</title>
        <authorList>
            <person name="Lovell J.T."/>
            <person name="Jenkins J."/>
            <person name="Shu S."/>
            <person name="Juenger T.E."/>
            <person name="Schmutz J."/>
        </authorList>
    </citation>
    <scope>NUCLEOTIDE SEQUENCE</scope>
    <source>
        <strain evidence="1">AP13</strain>
    </source>
</reference>
<accession>A0A8T0XUL0</accession>